<feature type="domain" description="Inward rectifier potassium channel C-terminal" evidence="13">
    <location>
        <begin position="138"/>
        <end position="290"/>
    </location>
</feature>
<keyword evidence="8" id="KW-0406">Ion transport</keyword>
<reference evidence="14" key="1">
    <citation type="submission" date="2009-10" db="EMBL/GenBank/DDBJ databases">
        <title>Diversity of trophic interactions inside an arsenic-rich microbial ecosystem.</title>
        <authorList>
            <person name="Bertin P.N."/>
            <person name="Heinrich-Salmeron A."/>
            <person name="Pelletier E."/>
            <person name="Goulhen-Chollet F."/>
            <person name="Arsene-Ploetze F."/>
            <person name="Gallien S."/>
            <person name="Calteau A."/>
            <person name="Vallenet D."/>
            <person name="Casiot C."/>
            <person name="Chane-Woon-Ming B."/>
            <person name="Giloteaux L."/>
            <person name="Barakat M."/>
            <person name="Bonnefoy V."/>
            <person name="Bruneel O."/>
            <person name="Chandler M."/>
            <person name="Cleiss J."/>
            <person name="Duran R."/>
            <person name="Elbaz-Poulichet F."/>
            <person name="Fonknechten N."/>
            <person name="Lauga B."/>
            <person name="Mornico D."/>
            <person name="Ortet P."/>
            <person name="Schaeffer C."/>
            <person name="Siguier P."/>
            <person name="Alexander Thil Smith A."/>
            <person name="Van Dorsselaer A."/>
            <person name="Weissenbach J."/>
            <person name="Medigue C."/>
            <person name="Le Paslier D."/>
        </authorList>
    </citation>
    <scope>NUCLEOTIDE SEQUENCE</scope>
</reference>
<dbReference type="Pfam" id="PF17655">
    <property type="entry name" value="IRK_C"/>
    <property type="match status" value="1"/>
</dbReference>
<dbReference type="GO" id="GO:1990573">
    <property type="term" value="P:potassium ion import across plasma membrane"/>
    <property type="evidence" value="ECO:0007669"/>
    <property type="project" value="TreeGrafter"/>
</dbReference>
<dbReference type="InterPro" id="IPR013099">
    <property type="entry name" value="K_chnl_dom"/>
</dbReference>
<name>E6PTD2_9ZZZZ</name>
<keyword evidence="2" id="KW-0813">Transport</keyword>
<evidence type="ECO:0000256" key="9">
    <source>
        <dbReference type="ARBA" id="ARBA00023136"/>
    </source>
</evidence>
<keyword evidence="5" id="KW-0851">Voltage-gated channel</keyword>
<comment type="caution">
    <text evidence="14">The sequence shown here is derived from an EMBL/GenBank/DDBJ whole genome shotgun (WGS) entry which is preliminary data.</text>
</comment>
<evidence type="ECO:0000256" key="7">
    <source>
        <dbReference type="ARBA" id="ARBA00022989"/>
    </source>
</evidence>
<dbReference type="EMBL" id="CABM01000049">
    <property type="protein sequence ID" value="CBH98189.1"/>
    <property type="molecule type" value="Genomic_DNA"/>
</dbReference>
<dbReference type="Pfam" id="PF07885">
    <property type="entry name" value="Ion_trans_2"/>
    <property type="match status" value="1"/>
</dbReference>
<accession>E6PTD2</accession>
<protein>
    <recommendedName>
        <fullName evidence="15">ATP-sensitive inward rectifier potassium channel 10</fullName>
    </recommendedName>
</protein>
<evidence type="ECO:0000256" key="8">
    <source>
        <dbReference type="ARBA" id="ARBA00023065"/>
    </source>
</evidence>
<keyword evidence="9 11" id="KW-0472">Membrane</keyword>
<dbReference type="SUPFAM" id="SSF81296">
    <property type="entry name" value="E set domains"/>
    <property type="match status" value="1"/>
</dbReference>
<keyword evidence="7 11" id="KW-1133">Transmembrane helix</keyword>
<evidence type="ECO:0000256" key="10">
    <source>
        <dbReference type="ARBA" id="ARBA00023303"/>
    </source>
</evidence>
<proteinExistence type="predicted"/>
<dbReference type="PANTHER" id="PTHR11767">
    <property type="entry name" value="INWARD RECTIFIER POTASSIUM CHANNEL"/>
    <property type="match status" value="1"/>
</dbReference>
<organism evidence="14">
    <name type="scientific">mine drainage metagenome</name>
    <dbReference type="NCBI Taxonomy" id="410659"/>
    <lineage>
        <taxon>unclassified sequences</taxon>
        <taxon>metagenomes</taxon>
        <taxon>ecological metagenomes</taxon>
    </lineage>
</organism>
<dbReference type="InterPro" id="IPR014756">
    <property type="entry name" value="Ig_E-set"/>
</dbReference>
<evidence type="ECO:0000259" key="12">
    <source>
        <dbReference type="Pfam" id="PF07885"/>
    </source>
</evidence>
<dbReference type="AlphaFoldDB" id="E6PTD2"/>
<dbReference type="Gene3D" id="1.10.287.70">
    <property type="match status" value="1"/>
</dbReference>
<evidence type="ECO:0000256" key="2">
    <source>
        <dbReference type="ARBA" id="ARBA00022448"/>
    </source>
</evidence>
<evidence type="ECO:0000259" key="13">
    <source>
        <dbReference type="Pfam" id="PF17655"/>
    </source>
</evidence>
<dbReference type="SUPFAM" id="SSF81324">
    <property type="entry name" value="Voltage-gated potassium channels"/>
    <property type="match status" value="1"/>
</dbReference>
<dbReference type="GO" id="GO:0005886">
    <property type="term" value="C:plasma membrane"/>
    <property type="evidence" value="ECO:0007669"/>
    <property type="project" value="TreeGrafter"/>
</dbReference>
<dbReference type="PANTHER" id="PTHR11767:SF102">
    <property type="entry name" value="INWARDLY RECTIFYING POTASSIUM CHANNEL 1, ISOFORM F"/>
    <property type="match status" value="1"/>
</dbReference>
<evidence type="ECO:0000256" key="6">
    <source>
        <dbReference type="ARBA" id="ARBA00022958"/>
    </source>
</evidence>
<dbReference type="PRINTS" id="PR00169">
    <property type="entry name" value="KCHANNEL"/>
</dbReference>
<keyword evidence="10" id="KW-0407">Ion channel</keyword>
<dbReference type="GO" id="GO:0034702">
    <property type="term" value="C:monoatomic ion channel complex"/>
    <property type="evidence" value="ECO:0007669"/>
    <property type="project" value="UniProtKB-KW"/>
</dbReference>
<keyword evidence="4 11" id="KW-0812">Transmembrane</keyword>
<feature type="transmembrane region" description="Helical" evidence="11">
    <location>
        <begin position="103"/>
        <end position="129"/>
    </location>
</feature>
<sequence>MKARKNRPKEIDLTIGRSSVTKVIARHTDLHDLYPALLRLSWDRFLAVVTLAYLAVDILFALLYYAHPNAIGGTHEGRFASDFFFSAETLSTVGYGQMYPANLYGHVVATVESLTGMMLLAVVTGLIFVRFSRPWPRVMFARHAVIGKFNGKPTLMVRIGNEHDNMLFNVEVRMTLMLQEVTAEGVQHFSGHTLKLHNDHIAVFALAWMAMHEIAPDSPLHGLTSELLAARRMDLIVSVVGLDEVLTATVHAVKEYGAEDLRFDHHYVPMGSDDHGRRRVDFAHFHEVEPTMIKDAREVQID</sequence>
<dbReference type="InterPro" id="IPR016449">
    <property type="entry name" value="K_chnl_inward-rec_Kir"/>
</dbReference>
<evidence type="ECO:0000256" key="11">
    <source>
        <dbReference type="SAM" id="Phobius"/>
    </source>
</evidence>
<evidence type="ECO:0000256" key="4">
    <source>
        <dbReference type="ARBA" id="ARBA00022692"/>
    </source>
</evidence>
<dbReference type="Gene3D" id="2.60.40.1400">
    <property type="entry name" value="G protein-activated inward rectifier potassium channel 1"/>
    <property type="match status" value="1"/>
</dbReference>
<evidence type="ECO:0000256" key="5">
    <source>
        <dbReference type="ARBA" id="ARBA00022882"/>
    </source>
</evidence>
<evidence type="ECO:0000313" key="14">
    <source>
        <dbReference type="EMBL" id="CBH98189.1"/>
    </source>
</evidence>
<feature type="transmembrane region" description="Helical" evidence="11">
    <location>
        <begin position="45"/>
        <end position="66"/>
    </location>
</feature>
<keyword evidence="3" id="KW-0633">Potassium transport</keyword>
<evidence type="ECO:0000256" key="3">
    <source>
        <dbReference type="ARBA" id="ARBA00022538"/>
    </source>
</evidence>
<gene>
    <name evidence="14" type="ORF">CARN2_3665</name>
</gene>
<comment type="subcellular location">
    <subcellularLocation>
        <location evidence="1">Membrane</location>
        <topology evidence="1">Multi-pass membrane protein</topology>
    </subcellularLocation>
</comment>
<keyword evidence="6" id="KW-0630">Potassium</keyword>
<dbReference type="InterPro" id="IPR013518">
    <property type="entry name" value="K_chnl_inward-rec_Kir_cyto"/>
</dbReference>
<dbReference type="InterPro" id="IPR041647">
    <property type="entry name" value="IRK_C"/>
</dbReference>
<evidence type="ECO:0008006" key="15">
    <source>
        <dbReference type="Google" id="ProtNLM"/>
    </source>
</evidence>
<dbReference type="GO" id="GO:0034765">
    <property type="term" value="P:regulation of monoatomic ion transmembrane transport"/>
    <property type="evidence" value="ECO:0007669"/>
    <property type="project" value="TreeGrafter"/>
</dbReference>
<feature type="domain" description="Potassium channel" evidence="12">
    <location>
        <begin position="58"/>
        <end position="130"/>
    </location>
</feature>
<dbReference type="GO" id="GO:0005242">
    <property type="term" value="F:inward rectifier potassium channel activity"/>
    <property type="evidence" value="ECO:0007669"/>
    <property type="project" value="InterPro"/>
</dbReference>
<dbReference type="PRINTS" id="PR01320">
    <property type="entry name" value="KIRCHANNEL"/>
</dbReference>
<evidence type="ECO:0000256" key="1">
    <source>
        <dbReference type="ARBA" id="ARBA00004141"/>
    </source>
</evidence>